<name>A0A5B7JBY6_PORTR</name>
<dbReference type="AlphaFoldDB" id="A0A5B7JBY6"/>
<gene>
    <name evidence="2" type="ORF">E2C01_086934</name>
</gene>
<reference evidence="2 3" key="1">
    <citation type="submission" date="2019-05" db="EMBL/GenBank/DDBJ databases">
        <title>Another draft genome of Portunus trituberculatus and its Hox gene families provides insights of decapod evolution.</title>
        <authorList>
            <person name="Jeong J.-H."/>
            <person name="Song I."/>
            <person name="Kim S."/>
            <person name="Choi T."/>
            <person name="Kim D."/>
            <person name="Ryu S."/>
            <person name="Kim W."/>
        </authorList>
    </citation>
    <scope>NUCLEOTIDE SEQUENCE [LARGE SCALE GENOMIC DNA]</scope>
    <source>
        <tissue evidence="2">Muscle</tissue>
    </source>
</reference>
<evidence type="ECO:0000313" key="2">
    <source>
        <dbReference type="EMBL" id="MPC91873.1"/>
    </source>
</evidence>
<dbReference type="EMBL" id="VSRR010089289">
    <property type="protein sequence ID" value="MPC91873.1"/>
    <property type="molecule type" value="Genomic_DNA"/>
</dbReference>
<accession>A0A5B7JBY6</accession>
<proteinExistence type="predicted"/>
<comment type="caution">
    <text evidence="2">The sequence shown here is derived from an EMBL/GenBank/DDBJ whole genome shotgun (WGS) entry which is preliminary data.</text>
</comment>
<sequence length="86" mass="9667">MACSERRHRLSWDHGNFQAGRCGEAKLLTSTSVDWMLFDRASYDSMKADQGGRERGRMRRNGWVVRGGRRAKTPPSAPSGGIVSWL</sequence>
<feature type="region of interest" description="Disordered" evidence="1">
    <location>
        <begin position="47"/>
        <end position="86"/>
    </location>
</feature>
<evidence type="ECO:0000256" key="1">
    <source>
        <dbReference type="SAM" id="MobiDB-lite"/>
    </source>
</evidence>
<organism evidence="2 3">
    <name type="scientific">Portunus trituberculatus</name>
    <name type="common">Swimming crab</name>
    <name type="synonym">Neptunus trituberculatus</name>
    <dbReference type="NCBI Taxonomy" id="210409"/>
    <lineage>
        <taxon>Eukaryota</taxon>
        <taxon>Metazoa</taxon>
        <taxon>Ecdysozoa</taxon>
        <taxon>Arthropoda</taxon>
        <taxon>Crustacea</taxon>
        <taxon>Multicrustacea</taxon>
        <taxon>Malacostraca</taxon>
        <taxon>Eumalacostraca</taxon>
        <taxon>Eucarida</taxon>
        <taxon>Decapoda</taxon>
        <taxon>Pleocyemata</taxon>
        <taxon>Brachyura</taxon>
        <taxon>Eubrachyura</taxon>
        <taxon>Portunoidea</taxon>
        <taxon>Portunidae</taxon>
        <taxon>Portuninae</taxon>
        <taxon>Portunus</taxon>
    </lineage>
</organism>
<dbReference type="Proteomes" id="UP000324222">
    <property type="component" value="Unassembled WGS sequence"/>
</dbReference>
<keyword evidence="3" id="KW-1185">Reference proteome</keyword>
<protein>
    <submittedName>
        <fullName evidence="2">Uncharacterized protein</fullName>
    </submittedName>
</protein>
<evidence type="ECO:0000313" key="3">
    <source>
        <dbReference type="Proteomes" id="UP000324222"/>
    </source>
</evidence>